<dbReference type="GO" id="GO:0015035">
    <property type="term" value="F:protein-disulfide reductase activity"/>
    <property type="evidence" value="ECO:0007669"/>
    <property type="project" value="InterPro"/>
</dbReference>
<proteinExistence type="predicted"/>
<dbReference type="Proteomes" id="UP001165341">
    <property type="component" value="Unassembled WGS sequence"/>
</dbReference>
<sequence>MDAATRARASLLVFDGDCAFCTTAVGWMSRLLPAMPDAAPYQWTDLPAYGLTEADARSRVWLVDPAGHRFGGAAAVSALLRHQPAPWLRFLGWLGTVPPWSWAAEAGYRVVARNRHRLPGGTPACRMKPAE</sequence>
<evidence type="ECO:0000313" key="2">
    <source>
        <dbReference type="Proteomes" id="UP001165341"/>
    </source>
</evidence>
<name>A0AA41QYK4_9MICO</name>
<comment type="caution">
    <text evidence="1">The sequence shown here is derived from an EMBL/GenBank/DDBJ whole genome shotgun (WGS) entry which is preliminary data.</text>
</comment>
<reference evidence="1" key="1">
    <citation type="submission" date="2022-03" db="EMBL/GenBank/DDBJ databases">
        <title>Cryobacterium sp. nov. strain ZS14-85, isolated from Antarctic soil.</title>
        <authorList>
            <person name="Li J."/>
            <person name="Niu G."/>
        </authorList>
    </citation>
    <scope>NUCLEOTIDE SEQUENCE</scope>
    <source>
        <strain evidence="1">ZS14-85</strain>
    </source>
</reference>
<dbReference type="RefSeq" id="WP_243013346.1">
    <property type="nucleotide sequence ID" value="NZ_JALGAR010000007.1"/>
</dbReference>
<accession>A0AA41QYK4</accession>
<dbReference type="AlphaFoldDB" id="A0AA41QYK4"/>
<protein>
    <submittedName>
        <fullName evidence="1">DUF393 domain-containing protein</fullName>
    </submittedName>
</protein>
<evidence type="ECO:0000313" key="1">
    <source>
        <dbReference type="EMBL" id="MCI4659897.1"/>
    </source>
</evidence>
<dbReference type="InterPro" id="IPR007263">
    <property type="entry name" value="DCC1-like"/>
</dbReference>
<gene>
    <name evidence="1" type="ORF">MQH31_18980</name>
</gene>
<dbReference type="EMBL" id="JALGAR010000007">
    <property type="protein sequence ID" value="MCI4659897.1"/>
    <property type="molecule type" value="Genomic_DNA"/>
</dbReference>
<dbReference type="Pfam" id="PF04134">
    <property type="entry name" value="DCC1-like"/>
    <property type="match status" value="1"/>
</dbReference>
<organism evidence="1 2">
    <name type="scientific">Cryobacterium zhongshanensis</name>
    <dbReference type="NCBI Taxonomy" id="2928153"/>
    <lineage>
        <taxon>Bacteria</taxon>
        <taxon>Bacillati</taxon>
        <taxon>Actinomycetota</taxon>
        <taxon>Actinomycetes</taxon>
        <taxon>Micrococcales</taxon>
        <taxon>Microbacteriaceae</taxon>
        <taxon>Cryobacterium</taxon>
    </lineage>
</organism>
<keyword evidence="2" id="KW-1185">Reference proteome</keyword>